<dbReference type="InterPro" id="IPR011990">
    <property type="entry name" value="TPR-like_helical_dom_sf"/>
</dbReference>
<reference evidence="1 2" key="1">
    <citation type="submission" date="2019-05" db="EMBL/GenBank/DDBJ databases">
        <title>Draft Whole-Genome sequence of the green sulfur bacterium Chlorobaculum thiosulfatiphilum DSM 249.</title>
        <authorList>
            <person name="Meyer T.E."/>
            <person name="Kyndt J.A."/>
        </authorList>
    </citation>
    <scope>NUCLEOTIDE SEQUENCE [LARGE SCALE GENOMIC DNA]</scope>
    <source>
        <strain evidence="1 2">DSM 249</strain>
    </source>
</reference>
<dbReference type="RefSeq" id="WP_139457395.1">
    <property type="nucleotide sequence ID" value="NZ_VDCH01000021.1"/>
</dbReference>
<dbReference type="AlphaFoldDB" id="A0A5C4S5S5"/>
<organism evidence="1 2">
    <name type="scientific">Chlorobaculum thiosulfatiphilum</name>
    <name type="common">Chlorobium limicola f.sp. thiosulfatophilum</name>
    <dbReference type="NCBI Taxonomy" id="115852"/>
    <lineage>
        <taxon>Bacteria</taxon>
        <taxon>Pseudomonadati</taxon>
        <taxon>Chlorobiota</taxon>
        <taxon>Chlorobiia</taxon>
        <taxon>Chlorobiales</taxon>
        <taxon>Chlorobiaceae</taxon>
        <taxon>Chlorobaculum</taxon>
    </lineage>
</organism>
<dbReference type="EMBL" id="VDCH01000021">
    <property type="protein sequence ID" value="TNJ38379.1"/>
    <property type="molecule type" value="Genomic_DNA"/>
</dbReference>
<protein>
    <recommendedName>
        <fullName evidence="3">Tetratricopeptide repeat protein</fullName>
    </recommendedName>
</protein>
<evidence type="ECO:0000313" key="1">
    <source>
        <dbReference type="EMBL" id="TNJ38379.1"/>
    </source>
</evidence>
<keyword evidence="2" id="KW-1185">Reference proteome</keyword>
<comment type="caution">
    <text evidence="1">The sequence shown here is derived from an EMBL/GenBank/DDBJ whole genome shotgun (WGS) entry which is preliminary data.</text>
</comment>
<sequence length="372" mass="42991">MARQALHGSIKVWLGKAQNYSMLLHTHPSFHDILRRAENIDKFKGGHIANSAANALLAMKQYKEAIITYGAALKSALGNGANKSNVAIAINNISLCLLYQNLLAAKHRIDILNYDLCLILDDKELLFINRLSLFSYQSLSGCWDEAKYTWKELDNIGRNWVKKIYREGYAESMFALNQFFQGLLQEEYLKTAEQLAIDDSNRSTLRNICRLRGTWRLAQQEWMLATDSFHESLKMARERGLIDEESETGLALAKVHLGQFYSPDEARHEAERLSNLREPAHHYLAMLWREIDDLEQAKKHAFAAYKWAWADGEPYVHRYELDKATELLKELNVPIPNLPPYDPLKDEPFPWEADLRKAIEELKTQKESKKKR</sequence>
<accession>A0A5C4S5S5</accession>
<dbReference type="OrthoDB" id="3648123at2"/>
<dbReference type="Proteomes" id="UP000308271">
    <property type="component" value="Unassembled WGS sequence"/>
</dbReference>
<dbReference type="SUPFAM" id="SSF48452">
    <property type="entry name" value="TPR-like"/>
    <property type="match status" value="1"/>
</dbReference>
<gene>
    <name evidence="1" type="ORF">FGF66_09435</name>
</gene>
<evidence type="ECO:0000313" key="2">
    <source>
        <dbReference type="Proteomes" id="UP000308271"/>
    </source>
</evidence>
<proteinExistence type="predicted"/>
<name>A0A5C4S5S5_CHLTI</name>
<evidence type="ECO:0008006" key="3">
    <source>
        <dbReference type="Google" id="ProtNLM"/>
    </source>
</evidence>